<evidence type="ECO:0000313" key="3">
    <source>
        <dbReference type="Proteomes" id="UP000325598"/>
    </source>
</evidence>
<organism evidence="2 3">
    <name type="scientific">Streptomyces angustmyceticus</name>
    <dbReference type="NCBI Taxonomy" id="285578"/>
    <lineage>
        <taxon>Bacteria</taxon>
        <taxon>Bacillati</taxon>
        <taxon>Actinomycetota</taxon>
        <taxon>Actinomycetes</taxon>
        <taxon>Kitasatosporales</taxon>
        <taxon>Streptomycetaceae</taxon>
        <taxon>Streptomyces</taxon>
    </lineage>
</organism>
<accession>A0A5J4L8W9</accession>
<evidence type="ECO:0008006" key="4">
    <source>
        <dbReference type="Google" id="ProtNLM"/>
    </source>
</evidence>
<comment type="caution">
    <text evidence="2">The sequence shown here is derived from an EMBL/GenBank/DDBJ whole genome shotgun (WGS) entry which is preliminary data.</text>
</comment>
<dbReference type="EMBL" id="BLAG01000004">
    <property type="protein sequence ID" value="GES28301.1"/>
    <property type="molecule type" value="Genomic_DNA"/>
</dbReference>
<feature type="chain" id="PRO_5023922258" description="Peptidase inhibitor family I36" evidence="1">
    <location>
        <begin position="30"/>
        <end position="131"/>
    </location>
</feature>
<protein>
    <recommendedName>
        <fullName evidence="4">Peptidase inhibitor family I36</fullName>
    </recommendedName>
</protein>
<evidence type="ECO:0000256" key="1">
    <source>
        <dbReference type="SAM" id="SignalP"/>
    </source>
</evidence>
<dbReference type="InterPro" id="IPR015791">
    <property type="entry name" value="Antimic/Inh_G_crystallin-like"/>
</dbReference>
<dbReference type="Proteomes" id="UP000325598">
    <property type="component" value="Unassembled WGS sequence"/>
</dbReference>
<evidence type="ECO:0000313" key="2">
    <source>
        <dbReference type="EMBL" id="GES28301.1"/>
    </source>
</evidence>
<dbReference type="SUPFAM" id="SSF49695">
    <property type="entry name" value="gamma-Crystallin-like"/>
    <property type="match status" value="1"/>
</dbReference>
<dbReference type="Gene3D" id="2.60.20.30">
    <property type="match status" value="1"/>
</dbReference>
<sequence length="131" mass="13682">MSRQHERSLASVSLALVLGVLGFAAPAQAAPSCPAQSLCSYSGSSLSGRVTVVPASSIERAGTRGVQLPASARSFFNGTHFTVRYGPARQATCVRFPCYQYVTLGKVTPGAQLRSLPYAASALVVGRDYGN</sequence>
<keyword evidence="1" id="KW-0732">Signal</keyword>
<dbReference type="RefSeq" id="WP_086717097.1">
    <property type="nucleotide sequence ID" value="NZ_BLAG01000004.1"/>
</dbReference>
<dbReference type="Pfam" id="PF03995">
    <property type="entry name" value="Inhibitor_I36"/>
    <property type="match status" value="1"/>
</dbReference>
<name>A0A5J4L8W9_9ACTN</name>
<gene>
    <name evidence="2" type="ORF">San01_07880</name>
</gene>
<dbReference type="OrthoDB" id="4323877at2"/>
<keyword evidence="3" id="KW-1185">Reference proteome</keyword>
<dbReference type="InterPro" id="IPR011024">
    <property type="entry name" value="G_crystallin-like"/>
</dbReference>
<reference evidence="2 3" key="1">
    <citation type="submission" date="2019-10" db="EMBL/GenBank/DDBJ databases">
        <title>Whole genome shotgun sequence of Streptomyces angustmyceticus NBRC 3934.</title>
        <authorList>
            <person name="Hosoyama A."/>
            <person name="Ichikawa N."/>
            <person name="Kimura A."/>
            <person name="Kitahashi Y."/>
            <person name="Komaki H."/>
            <person name="Uohara A."/>
        </authorList>
    </citation>
    <scope>NUCLEOTIDE SEQUENCE [LARGE SCALE GENOMIC DNA]</scope>
    <source>
        <strain evidence="2 3">NBRC 3934</strain>
    </source>
</reference>
<feature type="signal peptide" evidence="1">
    <location>
        <begin position="1"/>
        <end position="29"/>
    </location>
</feature>
<dbReference type="AlphaFoldDB" id="A0A5J4L8W9"/>
<proteinExistence type="predicted"/>
<dbReference type="GeneID" id="96756223"/>